<dbReference type="PATRIC" id="fig|251229.3.peg.3189"/>
<dbReference type="eggNOG" id="COG3861">
    <property type="taxonomic scope" value="Bacteria"/>
</dbReference>
<accession>K9TZD5</accession>
<gene>
    <name evidence="1" type="ORF">Chro_2729</name>
</gene>
<dbReference type="KEGG" id="cthe:Chro_2729"/>
<organism evidence="1 2">
    <name type="scientific">Chroococcidiopsis thermalis (strain PCC 7203)</name>
    <dbReference type="NCBI Taxonomy" id="251229"/>
    <lineage>
        <taxon>Bacteria</taxon>
        <taxon>Bacillati</taxon>
        <taxon>Cyanobacteriota</taxon>
        <taxon>Cyanophyceae</taxon>
        <taxon>Chroococcidiopsidales</taxon>
        <taxon>Chroococcidiopsidaceae</taxon>
        <taxon>Chroococcidiopsis</taxon>
    </lineage>
</organism>
<dbReference type="InterPro" id="IPR052948">
    <property type="entry name" value="Low_temp-induced_all0457"/>
</dbReference>
<keyword evidence="1" id="KW-0808">Transferase</keyword>
<dbReference type="PANTHER" id="PTHR36109:SF2">
    <property type="entry name" value="MEMBRANE PROTEIN"/>
    <property type="match status" value="1"/>
</dbReference>
<dbReference type="EMBL" id="CP003597">
    <property type="protein sequence ID" value="AFY88202.1"/>
    <property type="molecule type" value="Genomic_DNA"/>
</dbReference>
<dbReference type="RefSeq" id="WP_015154749.1">
    <property type="nucleotide sequence ID" value="NC_019695.1"/>
</dbReference>
<proteinExistence type="predicted"/>
<dbReference type="Proteomes" id="UP000010384">
    <property type="component" value="Chromosome"/>
</dbReference>
<evidence type="ECO:0000313" key="1">
    <source>
        <dbReference type="EMBL" id="AFY88202.1"/>
    </source>
</evidence>
<dbReference type="InParanoid" id="K9TZD5"/>
<sequence length="240" mass="25141">MVTQQYKRAVGTFSSRNEAEAALNGLRESGFSMDKVSLLAKDADRNEAISGVDVRDRDELKRNRTEAERGNTEAQEGAGIGAVTGTALGGIGGLLVGLEALVIPGVGPFLAGGTIAATLAGAGIGAAGGAIVGALTGLGIPEEDAKAYDKRISQGDYLVILEGTQAQIERAGNVLRNRGIHEWKVYNAAGGSNSQPSVGSTTVNRDTQRYVDRTTTDRDVIDTTTGDPEVKIVDRREEIR</sequence>
<keyword evidence="1" id="KW-0418">Kinase</keyword>
<dbReference type="GO" id="GO:0016301">
    <property type="term" value="F:kinase activity"/>
    <property type="evidence" value="ECO:0007669"/>
    <property type="project" value="UniProtKB-KW"/>
</dbReference>
<dbReference type="AlphaFoldDB" id="K9TZD5"/>
<dbReference type="STRING" id="251229.Chro_2729"/>
<name>K9TZD5_CHRTP</name>
<dbReference type="OrthoDB" id="462701at2"/>
<evidence type="ECO:0000313" key="2">
    <source>
        <dbReference type="Proteomes" id="UP000010384"/>
    </source>
</evidence>
<dbReference type="PANTHER" id="PTHR36109">
    <property type="entry name" value="MEMBRANE PROTEIN-RELATED"/>
    <property type="match status" value="1"/>
</dbReference>
<dbReference type="HOGENOM" id="CLU_083853_0_0_3"/>
<keyword evidence="2" id="KW-1185">Reference proteome</keyword>
<reference evidence="1 2" key="1">
    <citation type="submission" date="2012-06" db="EMBL/GenBank/DDBJ databases">
        <title>Finished chromosome of genome of Chroococcidiopsis thermalis PCC 7203.</title>
        <authorList>
            <consortium name="US DOE Joint Genome Institute"/>
            <person name="Gugger M."/>
            <person name="Coursin T."/>
            <person name="Rippka R."/>
            <person name="Tandeau De Marsac N."/>
            <person name="Huntemann M."/>
            <person name="Wei C.-L."/>
            <person name="Han J."/>
            <person name="Detter J.C."/>
            <person name="Han C."/>
            <person name="Tapia R."/>
            <person name="Davenport K."/>
            <person name="Daligault H."/>
            <person name="Erkkila T."/>
            <person name="Gu W."/>
            <person name="Munk A.C.C."/>
            <person name="Teshima H."/>
            <person name="Xu Y."/>
            <person name="Chain P."/>
            <person name="Chen A."/>
            <person name="Krypides N."/>
            <person name="Mavromatis K."/>
            <person name="Markowitz V."/>
            <person name="Szeto E."/>
            <person name="Ivanova N."/>
            <person name="Mikhailova N."/>
            <person name="Ovchinnikova G."/>
            <person name="Pagani I."/>
            <person name="Pati A."/>
            <person name="Goodwin L."/>
            <person name="Peters L."/>
            <person name="Pitluck S."/>
            <person name="Woyke T."/>
            <person name="Kerfeld C."/>
        </authorList>
    </citation>
    <scope>NUCLEOTIDE SEQUENCE [LARGE SCALE GENOMIC DNA]</scope>
    <source>
        <strain evidence="1 2">PCC 7203</strain>
    </source>
</reference>
<protein>
    <submittedName>
        <fullName evidence="1">Signal transduction histidine kinase (STHK), LytS</fullName>
    </submittedName>
</protein>